<evidence type="ECO:0000259" key="6">
    <source>
        <dbReference type="Pfam" id="PF25036"/>
    </source>
</evidence>
<feature type="domain" description="Intermembrane lipid transfer protein VPS13-like C-terminal" evidence="7">
    <location>
        <begin position="3341"/>
        <end position="3409"/>
    </location>
</feature>
<feature type="compositionally biased region" description="Polar residues" evidence="4">
    <location>
        <begin position="3451"/>
        <end position="3463"/>
    </location>
</feature>
<sequence>MLEGLVRQLLQGYLGGYVKDFQKEQLKITFWNEEVLLENVELILEAFDYLQLPFALKQGRIGKLCIKIPWKKLVLDPIVIILEDVFVCASQRDEKEWSLDAVEKREFAGKKAQLAAAELAKLSRRVCENQTAQSFVSYITAKILDSIQVSIRNFHVQYSDVQSKSIQVMCGLKFSSLMIMKHNPVGSSLGKLRGSQVNKVVEIKGLEIYCSPFEGVSNVMISESSGDSNTLSNSKFEGNNVDHLVDPFDLSISLLVNKSGNSDNDMPQYSISAEIVSLVMSLNEVQLQQILIISDYLCTSRLREKYWRYHPCCSPLSRKPDGWQKMLWHFAQESVLSDVRQRLKKTSWRYFGKKLSYRRKYVNLYKTKLDFLRQEQSIDEYILRELEQMEKESDIDDILSYRSAAEHELQEVLSSSSPLNIGVNGSNIPMEKSQNDEHSSGRSQGWLNWLSRGVLGAGGTDDSSQFSGVVSDEVVKDIYEATEFHPTNLSSGSHDYSNDKMCACAIKFSIEQISATLRNDETDEEVAKLILEEAAIEFKLWGELATITASINSGEMVNPCNKNVRLLKMGSFVDKDVPEYEQFSCKVQVDVSRKLEVELGVKVMLQPLEVICDMEFFLNVIDFFAVLRSFEFHNERVLSSLNGIDDVKARLLTKAEYVLSNHKKVVWDVSIINITIDVPWEDATLHNYCLVFELGSLRFTSEFDVASLASTVNEQSSVLKHSISAHSFLMGFELQDLYNHFEVKLDNFEMKLKIPSHLGTISVLERFCSSITLASCIIPDESVLKQLEVCMVVSSLRANFSPSIYDSVVAVVSYLQVIHSRAKPLRIRSHALHKIASDCSGAHSFHLTITAKLELFSIHVDLANDEENSSSLILVLQNSDIWYSFKDCDECWLCVKGLKIAACPLRSELGSQTLFLSGNQLASSSIHGKYMGVGLGDQTDDFVDRNACGEACFLLHYEAPKMAGLGSHKLTVCLNDSDLHCYPYIFRLLNGFFIRLYSNGATCAGEKSQITVDTEKSKTVPGFNFERFGFSNFFETGSSDSSTIPLSSYPFVSIRNSGSLSSLDSSLLYSIYDWRKLFSMRESKVRSPKCTSKKESKSAHASPLKSTSNMFVVPASGSFGDANICIDINLSGIKVHFHDSSCIVGTIVLPATKSSVLFNDDSMDLLCSVEGLILTTSWWTKNFHEFLWGPSLPNLSPILNVRVKKGNAQSSSSQLEINISIQHVCCILPPEYLAIIIGYFSLPDWSAEQHVKEMHGQTSTENRSVAMYKFEILDSTLMLPVESHDGQFVKIEMKHMYCSFIDTCLSKDLLFDIPSENMVPLTKISEQSHCLNIFGQDLFVSLLVFERNGYDCFIFDKCRNVTLFAPLSADVWVRIPCENESLRGSSSVATCIMLKVYNVQLIADDFYIFNGLEALLDVIDQFSSVNDKSQSYTSDVLQFLQLKRCPSEYDAAPSLALGIFLTEVRCSVDHLSIKLHSLRDDLVLLKPVAEANMQFRCSASLMNELPISMDFSFSALALYSLLNPILLARCVAACSSSLVLDISFSKFDQKKNEFCFSIPSLEFWLHVLEWTEVMNFCTSCAKKLANIYTVDIPSKSSPLEMVGSIDTAVAVSHQSSLQNPSTSPHCVSENLKEDTIILVKSENMAITMYFPVCLSKEPEGEFAVAGVQDEKPQPFSSNLSEGRHCKYIAVATHTRNSELLVTGRNAKLNSTLESLSGTVEIFEGKNGNSWPFFQIFRVNLDTEVQSDQSELVKVKMGIQCDRLDFSLSHQVFYFWHGVEFNIPQAGSSQSIYDSMDINLQLRRFSLLISDGRWSSGGPLLEILLRNFHLHASAAGNCLESLVTSELEVNYNNIHKVLWESFIEPCKFEISMTRKQETAALMNSSMNTDISITSMAQLNLNFTESLIECVFRTIDMVQDAWSLVGPKDLPENQRLLNPQLMENICEGRYAPYVFQNLTSLPLVYYVFHGMVTSSEFDISEMKDGKSVQPGASISIYLNDTPEEQLFRYRPGYSSERLGDMQPNGVAHHFMSIQLDGTSVPSTPISMDLVGLTYFEVDFSKASKKVEIDGAVDTSKYTMNIEENGRADTDSGFVAPVVFDVSVQRHSKLIRLYSTVMLLNSTSVPLELRFDIPFGVSPKILDPIYPGQEFPLPLHLAEAGRMRWRPLGASYLWSEAHYLSDILMHESKIGFLRSFVCYPSHPSSDPFRCCMSVQNICFSDGPEKASPLCVDGTFKQSVESGNKLLHDLDKSKKRSIHRVTLSTPLIVNNYLPEEVSLKVESGGVTRTALLSEVENSFHHIDPSHDLGLEFKIYGFDPSVLKFPRTETFSAAAKFSGTKFSLSETIAFHSDLSNGPTYATVEKTMDAFSGARELFIFVPFLLYNCSGFPLKISDASSTVKETGCTITSCYDLIEHELLHSKKDGLSLLASEQNLHASAVQMDGLGCSFSDGRMISTRKIVGNTFISSGSSKIQGKQKRIDLGEGSSLNTVKNSFSSSKSTSRDSDVLGNEHGRVKACMYSPAPISSVREIMVQVSRTMPNSSWSEPFPLVPPSGSTSILVPQSLTNAAFVISVTSNALAGCFDGRTQAITFQPRYVISNACSKDLCYRQKGTDNLFHLGIGQHAHLHWTDITRELLVSVRFDGPGWQWSGSFLPDHLCDTQVKMRNYVYGVLNMVRVEVQNADVSIRDEKIVGSLSGNSGTNLILLSDDDTGYMPYRIDNFSKERLRIYQQRCENFDSIIHSYTSCSYAWDEPCNPHRLIVEVPGERVIGSYALDDLKEHVPVHLPSTSEKPERTLLISVKAEGATKVLSIIDSSYHVLKDMKDNSSPWFKEKRKHEHKQEEFVGYKERLLITIPQIGVSLINSFPKELVFACAQNITVDLLQSMDQQKIYFQISSLQIDNQLPTTPYPVILSFDHDHRSNLAGHRARDGHTKFKSEVIPQITCDNSCEPVFNLAVAIWRKKDSSLFSFQYIRLRVANIRLELEQDVILSLLDFYKTVSSRFQDSILPLSDPTMHRLFYDVDFSKENSANALSREHVKAMDHQLNYINVAPVGGGHISNASLPSVVPIGAPWQQIYVLARRQKKIYVELFDLGPVKITLSFSSSPWMLRNGILTSGESLIHRGLMAVADIEGARIHLKQLIITHHMASWESIQEILIRHYTWQLLHEMYKVFGSAGVIGNPMGFARSVGLGVRDFLSLPAKSFLRSPTGLITGVAQGTTSLVSNTVYALSDAATQFSKAAHKGIVAFTFDDQSVGRMEKPQKGLASHSKGVINEVLEGLTGLLQSPIKEAEKHGLPGVLSGIALGVTGLVARPAASILEVTGKTAQSIRNRSSLYQAGSQCYRVRLPRPLSRELPLRPYTWEEAVGTSVIVEADDGLKLKDELLILCKTLKQAGKFVVITERLMLIVSCSSLVDLGKPEFRGVPVDPEWVIDSEIGLDSVIHADTDEEVVNIVGSGSDTGLRQNQQHPKKGSGTRTKRWNHPSTPLPLFQTNLELTSKEEAEILLRTLLSTIDQGKARGWGCRHILHQTNIK</sequence>
<dbReference type="InParanoid" id="A0A7J7DRF0"/>
<evidence type="ECO:0000256" key="4">
    <source>
        <dbReference type="SAM" id="MobiDB-lite"/>
    </source>
</evidence>
<keyword evidence="9" id="KW-1185">Reference proteome</keyword>
<dbReference type="FunCoup" id="A0A7J7DRF0">
    <property type="interactions" value="559"/>
</dbReference>
<dbReference type="InterPro" id="IPR009543">
    <property type="entry name" value="VPS13_VAB"/>
</dbReference>
<protein>
    <submittedName>
        <fullName evidence="8">Putative vacuolar protein sorting-associated protein 13B-like isoform X3</fullName>
    </submittedName>
</protein>
<evidence type="ECO:0000256" key="2">
    <source>
        <dbReference type="ARBA" id="ARBA00022448"/>
    </source>
</evidence>
<feature type="domain" description="Chorein N-terminal" evidence="5">
    <location>
        <begin position="1"/>
        <end position="809"/>
    </location>
</feature>
<name>A0A7J7DRF0_TRIWF</name>
<dbReference type="Proteomes" id="UP000593562">
    <property type="component" value="Unassembled WGS sequence"/>
</dbReference>
<feature type="region of interest" description="Disordered" evidence="4">
    <location>
        <begin position="3451"/>
        <end position="3481"/>
    </location>
</feature>
<dbReference type="Pfam" id="PF25037">
    <property type="entry name" value="VPS13_C"/>
    <property type="match status" value="1"/>
</dbReference>
<keyword evidence="2" id="KW-0813">Transport</keyword>
<evidence type="ECO:0000259" key="7">
    <source>
        <dbReference type="Pfam" id="PF25037"/>
    </source>
</evidence>
<evidence type="ECO:0000256" key="3">
    <source>
        <dbReference type="ARBA" id="ARBA00023055"/>
    </source>
</evidence>
<comment type="similarity">
    <text evidence="1">Belongs to the VPS13 family.</text>
</comment>
<dbReference type="GO" id="GO:0006869">
    <property type="term" value="P:lipid transport"/>
    <property type="evidence" value="ECO:0007669"/>
    <property type="project" value="UniProtKB-KW"/>
</dbReference>
<organism evidence="8 9">
    <name type="scientific">Tripterygium wilfordii</name>
    <name type="common">Thunder God vine</name>
    <dbReference type="NCBI Taxonomy" id="458696"/>
    <lineage>
        <taxon>Eukaryota</taxon>
        <taxon>Viridiplantae</taxon>
        <taxon>Streptophyta</taxon>
        <taxon>Embryophyta</taxon>
        <taxon>Tracheophyta</taxon>
        <taxon>Spermatophyta</taxon>
        <taxon>Magnoliopsida</taxon>
        <taxon>eudicotyledons</taxon>
        <taxon>Gunneridae</taxon>
        <taxon>Pentapetalae</taxon>
        <taxon>rosids</taxon>
        <taxon>fabids</taxon>
        <taxon>Celastrales</taxon>
        <taxon>Celastraceae</taxon>
        <taxon>Tripterygium</taxon>
    </lineage>
</organism>
<dbReference type="GO" id="GO:0006623">
    <property type="term" value="P:protein targeting to vacuole"/>
    <property type="evidence" value="ECO:0007669"/>
    <property type="project" value="TreeGrafter"/>
</dbReference>
<dbReference type="EMBL" id="JAAARO010000004">
    <property type="protein sequence ID" value="KAF5748859.1"/>
    <property type="molecule type" value="Genomic_DNA"/>
</dbReference>
<evidence type="ECO:0000313" key="8">
    <source>
        <dbReference type="EMBL" id="KAF5748859.1"/>
    </source>
</evidence>
<evidence type="ECO:0000256" key="1">
    <source>
        <dbReference type="ARBA" id="ARBA00006545"/>
    </source>
</evidence>
<comment type="caution">
    <text evidence="8">The sequence shown here is derived from an EMBL/GenBank/DDBJ whole genome shotgun (WGS) entry which is preliminary data.</text>
</comment>
<dbReference type="PANTHER" id="PTHR16166:SF143">
    <property type="entry name" value="PROTEIN SORTING-ASSOCIATED PROTEIN, PUTATIVE (DUF1162)-RELATED"/>
    <property type="match status" value="1"/>
</dbReference>
<reference evidence="8 9" key="1">
    <citation type="journal article" date="2020" name="Nat. Commun.">
        <title>Genome of Tripterygium wilfordii and identification of cytochrome P450 involved in triptolide biosynthesis.</title>
        <authorList>
            <person name="Tu L."/>
            <person name="Su P."/>
            <person name="Zhang Z."/>
            <person name="Gao L."/>
            <person name="Wang J."/>
            <person name="Hu T."/>
            <person name="Zhou J."/>
            <person name="Zhang Y."/>
            <person name="Zhao Y."/>
            <person name="Liu Y."/>
            <person name="Song Y."/>
            <person name="Tong Y."/>
            <person name="Lu Y."/>
            <person name="Yang J."/>
            <person name="Xu C."/>
            <person name="Jia M."/>
            <person name="Peters R.J."/>
            <person name="Huang L."/>
            <person name="Gao W."/>
        </authorList>
    </citation>
    <scope>NUCLEOTIDE SEQUENCE [LARGE SCALE GENOMIC DNA]</scope>
    <source>
        <strain evidence="9">cv. XIE 37</strain>
        <tissue evidence="8">Leaf</tissue>
    </source>
</reference>
<dbReference type="Pfam" id="PF12624">
    <property type="entry name" value="VPS13_N"/>
    <property type="match status" value="1"/>
</dbReference>
<feature type="domain" description="Vacuolar protein sorting-associated protein 13 VPS13 adaptor binding" evidence="6">
    <location>
        <begin position="2099"/>
        <end position="2394"/>
    </location>
</feature>
<accession>A0A7J7DRF0</accession>
<feature type="domain" description="Vacuolar protein sorting-associated protein 13 VPS13 adaptor binding" evidence="6">
    <location>
        <begin position="2500"/>
        <end position="2752"/>
    </location>
</feature>
<dbReference type="InterPro" id="IPR026847">
    <property type="entry name" value="VPS13"/>
</dbReference>
<dbReference type="Pfam" id="PF25036">
    <property type="entry name" value="VPS13_VAB"/>
    <property type="match status" value="2"/>
</dbReference>
<gene>
    <name evidence="8" type="ORF">HS088_TW04G00819</name>
</gene>
<keyword evidence="3" id="KW-0445">Lipid transport</keyword>
<evidence type="ECO:0000259" key="5">
    <source>
        <dbReference type="Pfam" id="PF12624"/>
    </source>
</evidence>
<dbReference type="InterPro" id="IPR026854">
    <property type="entry name" value="VPS13_N"/>
</dbReference>
<dbReference type="InterPro" id="IPR056748">
    <property type="entry name" value="VPS13-like_C"/>
</dbReference>
<evidence type="ECO:0000313" key="9">
    <source>
        <dbReference type="Proteomes" id="UP000593562"/>
    </source>
</evidence>
<proteinExistence type="inferred from homology"/>
<feature type="compositionally biased region" description="Basic residues" evidence="4">
    <location>
        <begin position="3464"/>
        <end position="3477"/>
    </location>
</feature>
<dbReference type="GO" id="GO:0045053">
    <property type="term" value="P:protein retention in Golgi apparatus"/>
    <property type="evidence" value="ECO:0007669"/>
    <property type="project" value="TreeGrafter"/>
</dbReference>
<dbReference type="PANTHER" id="PTHR16166">
    <property type="entry name" value="VACUOLAR PROTEIN SORTING-ASSOCIATED PROTEIN VPS13"/>
    <property type="match status" value="1"/>
</dbReference>